<feature type="domain" description="ResB-like" evidence="8">
    <location>
        <begin position="50"/>
        <end position="541"/>
    </location>
</feature>
<evidence type="ECO:0000259" key="8">
    <source>
        <dbReference type="Pfam" id="PF05140"/>
    </source>
</evidence>
<dbReference type="Proteomes" id="UP001500751">
    <property type="component" value="Unassembled WGS sequence"/>
</dbReference>
<evidence type="ECO:0000256" key="2">
    <source>
        <dbReference type="ARBA" id="ARBA00022692"/>
    </source>
</evidence>
<keyword evidence="4 7" id="KW-1133">Transmembrane helix</keyword>
<evidence type="ECO:0000313" key="10">
    <source>
        <dbReference type="Proteomes" id="UP001500751"/>
    </source>
</evidence>
<evidence type="ECO:0000256" key="5">
    <source>
        <dbReference type="ARBA" id="ARBA00023136"/>
    </source>
</evidence>
<evidence type="ECO:0000256" key="3">
    <source>
        <dbReference type="ARBA" id="ARBA00022748"/>
    </source>
</evidence>
<dbReference type="PANTHER" id="PTHR31566:SF0">
    <property type="entry name" value="CYTOCHROME C BIOGENESIS PROTEIN CCS1, CHLOROPLASTIC"/>
    <property type="match status" value="1"/>
</dbReference>
<reference evidence="10" key="1">
    <citation type="journal article" date="2019" name="Int. J. Syst. Evol. Microbiol.">
        <title>The Global Catalogue of Microorganisms (GCM) 10K type strain sequencing project: providing services to taxonomists for standard genome sequencing and annotation.</title>
        <authorList>
            <consortium name="The Broad Institute Genomics Platform"/>
            <consortium name="The Broad Institute Genome Sequencing Center for Infectious Disease"/>
            <person name="Wu L."/>
            <person name="Ma J."/>
        </authorList>
    </citation>
    <scope>NUCLEOTIDE SEQUENCE [LARGE SCALE GENOMIC DNA]</scope>
    <source>
        <strain evidence="10">JCM 16014</strain>
    </source>
</reference>
<comment type="subcellular location">
    <subcellularLocation>
        <location evidence="1">Membrane</location>
        <topology evidence="1">Multi-pass membrane protein</topology>
    </subcellularLocation>
</comment>
<dbReference type="EMBL" id="BAAAQN010000002">
    <property type="protein sequence ID" value="GAA2013713.1"/>
    <property type="molecule type" value="Genomic_DNA"/>
</dbReference>
<keyword evidence="10" id="KW-1185">Reference proteome</keyword>
<dbReference type="Pfam" id="PF05140">
    <property type="entry name" value="ResB"/>
    <property type="match status" value="1"/>
</dbReference>
<feature type="transmembrane region" description="Helical" evidence="7">
    <location>
        <begin position="52"/>
        <end position="70"/>
    </location>
</feature>
<dbReference type="InterPro" id="IPR023494">
    <property type="entry name" value="Cyt_c_bgen_Ccs1/CcsB/ResB"/>
</dbReference>
<accession>A0ABP5F1K2</accession>
<gene>
    <name evidence="9" type="ORF">GCM10009839_05680</name>
</gene>
<protein>
    <submittedName>
        <fullName evidence="9">Cytochrome c biogenesis protein ResB</fullName>
    </submittedName>
</protein>
<feature type="transmembrane region" description="Helical" evidence="7">
    <location>
        <begin position="486"/>
        <end position="505"/>
    </location>
</feature>
<evidence type="ECO:0000313" key="9">
    <source>
        <dbReference type="EMBL" id="GAA2013713.1"/>
    </source>
</evidence>
<proteinExistence type="predicted"/>
<feature type="transmembrane region" description="Helical" evidence="7">
    <location>
        <begin position="207"/>
        <end position="226"/>
    </location>
</feature>
<evidence type="ECO:0000256" key="1">
    <source>
        <dbReference type="ARBA" id="ARBA00004141"/>
    </source>
</evidence>
<dbReference type="PANTHER" id="PTHR31566">
    <property type="entry name" value="CYTOCHROME C BIOGENESIS PROTEIN CCS1, CHLOROPLASTIC"/>
    <property type="match status" value="1"/>
</dbReference>
<feature type="region of interest" description="Disordered" evidence="6">
    <location>
        <begin position="1"/>
        <end position="27"/>
    </location>
</feature>
<comment type="caution">
    <text evidence="9">The sequence shown here is derived from an EMBL/GenBank/DDBJ whole genome shotgun (WGS) entry which is preliminary data.</text>
</comment>
<keyword evidence="2 7" id="KW-0812">Transmembrane</keyword>
<keyword evidence="3" id="KW-0201">Cytochrome c-type biogenesis</keyword>
<dbReference type="InterPro" id="IPR007816">
    <property type="entry name" value="ResB-like_domain"/>
</dbReference>
<evidence type="ECO:0000256" key="6">
    <source>
        <dbReference type="SAM" id="MobiDB-lite"/>
    </source>
</evidence>
<organism evidence="9 10">
    <name type="scientific">Catenulispora yoronensis</name>
    <dbReference type="NCBI Taxonomy" id="450799"/>
    <lineage>
        <taxon>Bacteria</taxon>
        <taxon>Bacillati</taxon>
        <taxon>Actinomycetota</taxon>
        <taxon>Actinomycetes</taxon>
        <taxon>Catenulisporales</taxon>
        <taxon>Catenulisporaceae</taxon>
        <taxon>Catenulispora</taxon>
    </lineage>
</organism>
<evidence type="ECO:0000256" key="4">
    <source>
        <dbReference type="ARBA" id="ARBA00022989"/>
    </source>
</evidence>
<keyword evidence="5 7" id="KW-0472">Membrane</keyword>
<name>A0ABP5F1K2_9ACTN</name>
<evidence type="ECO:0000256" key="7">
    <source>
        <dbReference type="SAM" id="Phobius"/>
    </source>
</evidence>
<feature type="transmembrane region" description="Helical" evidence="7">
    <location>
        <begin position="108"/>
        <end position="127"/>
    </location>
</feature>
<sequence length="557" mass="60651">MASPTEEMDAESLSTAPREDSGPVADGSVTLPRLGRLELLRWAWRQLTSMRVALILLFMLSLAAIPGSLLPQRSANTDASLATKWIADHRTLGPWLDRLQFFTVYKSVWFSSIYLLLFVSLIGCIIPRSWQHYKAVRKPPPAAPRNLARMPAHYRWTDASGTSVGTKLDTAEAVLRKKRFRVVRGTDAAGGGWVSAERGYLREVGNLVFHLSLVGVLAGFAVKGYFGYQGKVLVNEGETFNNIGLRYDDRDFGGGVDPDGLPAFSLKLDRFDARYETSRKAGDYGQPRDFTADVTYRAAGSATEKHKTVKTNVPITVNGVSLYLVSHGYSPVITVRNSAGTVVYSGPVKYFESGAMFKSSGMLRVNDGIKDKDGKATELGVDGTFLPVDGGMSPTMGPVSDFPAAYDPALIVNVYIGDLGDVPSVYRFDESKAQHLRLTADKNNFAAKLNLVDNKTVQLPDGIGSVTFDGFKEYAQFDINHDPSKTLVLVSAVGIVGGLVLSLGIRRRRVFVRVKPAGDEAIRVEVAGLARAEDARLRDEVRGVGRGLRPAKVGAQK</sequence>
<feature type="compositionally biased region" description="Acidic residues" evidence="6">
    <location>
        <begin position="1"/>
        <end position="10"/>
    </location>
</feature>
<dbReference type="RefSeq" id="WP_344663870.1">
    <property type="nucleotide sequence ID" value="NZ_BAAAQN010000002.1"/>
</dbReference>